<dbReference type="InterPro" id="IPR037225">
    <property type="entry name" value="Nuo51_FMN-bd_sf"/>
</dbReference>
<dbReference type="InterPro" id="IPR019554">
    <property type="entry name" value="Soluble_ligand-bd"/>
</dbReference>
<dbReference type="NCBIfam" id="TIGR01945">
    <property type="entry name" value="rnfC"/>
    <property type="match status" value="1"/>
</dbReference>
<dbReference type="InterPro" id="IPR017896">
    <property type="entry name" value="4Fe4S_Fe-S-bd"/>
</dbReference>
<dbReference type="InterPro" id="IPR026902">
    <property type="entry name" value="RnfC_N"/>
</dbReference>
<feature type="compositionally biased region" description="Polar residues" evidence="8">
    <location>
        <begin position="510"/>
        <end position="524"/>
    </location>
</feature>
<dbReference type="PANTHER" id="PTHR43034">
    <property type="entry name" value="ION-TRANSLOCATING OXIDOREDUCTASE COMPLEX SUBUNIT C"/>
    <property type="match status" value="1"/>
</dbReference>
<dbReference type="InterPro" id="IPR017900">
    <property type="entry name" value="4Fe4S_Fe_S_CS"/>
</dbReference>
<evidence type="ECO:0000256" key="6">
    <source>
        <dbReference type="ARBA" id="ARBA00023004"/>
    </source>
</evidence>
<dbReference type="Gene3D" id="3.40.50.11540">
    <property type="entry name" value="NADH-ubiquinone oxidoreductase 51kDa subunit"/>
    <property type="match status" value="1"/>
</dbReference>
<dbReference type="PANTHER" id="PTHR43034:SF2">
    <property type="entry name" value="ION-TRANSLOCATING OXIDOREDUCTASE COMPLEX SUBUNIT C"/>
    <property type="match status" value="1"/>
</dbReference>
<dbReference type="Pfam" id="PF12838">
    <property type="entry name" value="Fer4_7"/>
    <property type="match status" value="1"/>
</dbReference>
<gene>
    <name evidence="10" type="ORF">MNBD_GAMMA18-1716</name>
</gene>
<evidence type="ECO:0000256" key="4">
    <source>
        <dbReference type="ARBA" id="ARBA00022737"/>
    </source>
</evidence>
<dbReference type="Gene3D" id="3.30.70.20">
    <property type="match status" value="1"/>
</dbReference>
<dbReference type="SUPFAM" id="SSF46548">
    <property type="entry name" value="alpha-helical ferredoxin"/>
    <property type="match status" value="1"/>
</dbReference>
<feature type="region of interest" description="Disordered" evidence="8">
    <location>
        <begin position="501"/>
        <end position="524"/>
    </location>
</feature>
<dbReference type="NCBIfam" id="NF003454">
    <property type="entry name" value="PRK05035.1"/>
    <property type="match status" value="1"/>
</dbReference>
<dbReference type="Pfam" id="PF10531">
    <property type="entry name" value="SLBB"/>
    <property type="match status" value="1"/>
</dbReference>
<dbReference type="InterPro" id="IPR010208">
    <property type="entry name" value="Ion_transpt_RnfC/RsxC"/>
</dbReference>
<keyword evidence="3" id="KW-0479">Metal-binding</keyword>
<reference evidence="10" key="1">
    <citation type="submission" date="2018-06" db="EMBL/GenBank/DDBJ databases">
        <authorList>
            <person name="Zhirakovskaya E."/>
        </authorList>
    </citation>
    <scope>NUCLEOTIDE SEQUENCE</scope>
</reference>
<dbReference type="HAMAP" id="MF_00461">
    <property type="entry name" value="RsxC_RnfC"/>
    <property type="match status" value="1"/>
</dbReference>
<dbReference type="GO" id="GO:0009055">
    <property type="term" value="F:electron transfer activity"/>
    <property type="evidence" value="ECO:0007669"/>
    <property type="project" value="InterPro"/>
</dbReference>
<dbReference type="AlphaFoldDB" id="A0A3B0ZCJ5"/>
<evidence type="ECO:0000256" key="8">
    <source>
        <dbReference type="SAM" id="MobiDB-lite"/>
    </source>
</evidence>
<dbReference type="Pfam" id="PF01512">
    <property type="entry name" value="Complex1_51K"/>
    <property type="match status" value="1"/>
</dbReference>
<evidence type="ECO:0000313" key="10">
    <source>
        <dbReference type="EMBL" id="VAW85252.1"/>
    </source>
</evidence>
<evidence type="ECO:0000256" key="3">
    <source>
        <dbReference type="ARBA" id="ARBA00022723"/>
    </source>
</evidence>
<dbReference type="PROSITE" id="PS51379">
    <property type="entry name" value="4FE4S_FER_2"/>
    <property type="match status" value="2"/>
</dbReference>
<keyword evidence="6" id="KW-0408">Iron</keyword>
<dbReference type="Pfam" id="PF13375">
    <property type="entry name" value="RnfC_N"/>
    <property type="match status" value="1"/>
</dbReference>
<evidence type="ECO:0000256" key="1">
    <source>
        <dbReference type="ARBA" id="ARBA00022448"/>
    </source>
</evidence>
<dbReference type="SUPFAM" id="SSF142019">
    <property type="entry name" value="Nqo1 FMN-binding domain-like"/>
    <property type="match status" value="1"/>
</dbReference>
<feature type="domain" description="4Fe-4S ferredoxin-type" evidence="9">
    <location>
        <begin position="404"/>
        <end position="433"/>
    </location>
</feature>
<name>A0A3B0ZCJ5_9ZZZZ</name>
<dbReference type="GO" id="GO:0046872">
    <property type="term" value="F:metal ion binding"/>
    <property type="evidence" value="ECO:0007669"/>
    <property type="project" value="UniProtKB-KW"/>
</dbReference>
<dbReference type="GO" id="GO:0051539">
    <property type="term" value="F:4 iron, 4 sulfur cluster binding"/>
    <property type="evidence" value="ECO:0007669"/>
    <property type="project" value="UniProtKB-KW"/>
</dbReference>
<evidence type="ECO:0000256" key="7">
    <source>
        <dbReference type="ARBA" id="ARBA00023014"/>
    </source>
</evidence>
<keyword evidence="5" id="KW-0249">Electron transport</keyword>
<dbReference type="Gene3D" id="3.10.20.600">
    <property type="match status" value="1"/>
</dbReference>
<keyword evidence="4" id="KW-0677">Repeat</keyword>
<evidence type="ECO:0000256" key="2">
    <source>
        <dbReference type="ARBA" id="ARBA00022485"/>
    </source>
</evidence>
<keyword evidence="7" id="KW-0411">Iron-sulfur</keyword>
<feature type="domain" description="4Fe-4S ferredoxin-type" evidence="9">
    <location>
        <begin position="362"/>
        <end position="394"/>
    </location>
</feature>
<dbReference type="FunFam" id="3.30.70.20:FF:000044">
    <property type="entry name" value="Ion-translocating oxidoreductase complex subunit C"/>
    <property type="match status" value="1"/>
</dbReference>
<keyword evidence="2" id="KW-0004">4Fe-4S</keyword>
<keyword evidence="1" id="KW-0813">Transport</keyword>
<evidence type="ECO:0000256" key="5">
    <source>
        <dbReference type="ARBA" id="ARBA00022982"/>
    </source>
</evidence>
<protein>
    <submittedName>
        <fullName evidence="10">Electron transport complex protein RnfC</fullName>
    </submittedName>
</protein>
<sequence>MIRQLFRYKGGVKLSEHKQESTQQPIQKIALPEKLTLPLQQHIGAAAIPIVAVGDQVLKGQMIAKSGGHISAPIHAPTSGKVVEIGDFAIPHPSGLKAPCIIIEVDGNDAWCDHRKPVDDYHNYTPEQIREHIRNAGVVGLGGAGFPSFLKLTVGSDRVVETMILNAAECEPFISCDDLLMRERAEEIIKGLMIMKHALVAKACVIGIEENKPEAAAALRSAITTLAVEVEVVEVPTLYPTGGEKQLIKILTNKEIPPKALPIEKRVVVHNVGTAAAVYRAICLGEPLIDRVITVTGAVNKPGNYQIPFGISAAQLLEQVGIKPEHVERIIHGGPMMGFALNTLDIPLIKTSNCLLVTDPKTVPLRNKQLALACIRCGSCADVCPINLLPQQLYWHSRAKDFDKTQDYNLFDCIECGCCDYVCPSQIPLVQYFRFAKTSIWQAEQDKKQAELAKERHEFRQFRIEREKAEKKARHKAKAAKVAANNAGTDDKKKAIEEAMARVKAKKQQEANVSASKTEPGDNT</sequence>
<dbReference type="EMBL" id="UOFP01000086">
    <property type="protein sequence ID" value="VAW85252.1"/>
    <property type="molecule type" value="Genomic_DNA"/>
</dbReference>
<proteinExistence type="inferred from homology"/>
<dbReference type="GO" id="GO:0016020">
    <property type="term" value="C:membrane"/>
    <property type="evidence" value="ECO:0007669"/>
    <property type="project" value="InterPro"/>
</dbReference>
<dbReference type="InterPro" id="IPR011538">
    <property type="entry name" value="Nuo51_FMN-bd"/>
</dbReference>
<dbReference type="PROSITE" id="PS00198">
    <property type="entry name" value="4FE4S_FER_1"/>
    <property type="match status" value="1"/>
</dbReference>
<accession>A0A3B0ZCJ5</accession>
<evidence type="ECO:0000259" key="9">
    <source>
        <dbReference type="PROSITE" id="PS51379"/>
    </source>
</evidence>
<organism evidence="10">
    <name type="scientific">hydrothermal vent metagenome</name>
    <dbReference type="NCBI Taxonomy" id="652676"/>
    <lineage>
        <taxon>unclassified sequences</taxon>
        <taxon>metagenomes</taxon>
        <taxon>ecological metagenomes</taxon>
    </lineage>
</organism>